<protein>
    <submittedName>
        <fullName evidence="1">Class I SAM-dependent methyltransferase</fullName>
        <ecNumber evidence="1">2.1.1.-</ecNumber>
    </submittedName>
</protein>
<organism evidence="1 2">
    <name type="scientific">Ectobacillus ponti</name>
    <dbReference type="NCBI Taxonomy" id="2961894"/>
    <lineage>
        <taxon>Bacteria</taxon>
        <taxon>Bacillati</taxon>
        <taxon>Bacillota</taxon>
        <taxon>Bacilli</taxon>
        <taxon>Bacillales</taxon>
        <taxon>Bacillaceae</taxon>
        <taxon>Ectobacillus</taxon>
    </lineage>
</organism>
<dbReference type="PANTHER" id="PTHR43167:SF1">
    <property type="entry name" value="PUTATIVE (AFU_ORTHOLOGUE AFUA_6G01830)-RELATED"/>
    <property type="match status" value="1"/>
</dbReference>
<dbReference type="EC" id="2.1.1.-" evidence="1"/>
<dbReference type="Pfam" id="PF13578">
    <property type="entry name" value="Methyltransf_24"/>
    <property type="match status" value="1"/>
</dbReference>
<keyword evidence="2" id="KW-1185">Reference proteome</keyword>
<comment type="caution">
    <text evidence="1">The sequence shown here is derived from an EMBL/GenBank/DDBJ whole genome shotgun (WGS) entry which is preliminary data.</text>
</comment>
<evidence type="ECO:0000313" key="2">
    <source>
        <dbReference type="Proteomes" id="UP001156102"/>
    </source>
</evidence>
<dbReference type="RefSeq" id="WP_254758280.1">
    <property type="nucleotide sequence ID" value="NZ_JANCLT010000003.1"/>
</dbReference>
<name>A0AA42BPF2_9BACI</name>
<keyword evidence="1" id="KW-0489">Methyltransferase</keyword>
<dbReference type="Proteomes" id="UP001156102">
    <property type="component" value="Unassembled WGS sequence"/>
</dbReference>
<dbReference type="CDD" id="cd02440">
    <property type="entry name" value="AdoMet_MTases"/>
    <property type="match status" value="1"/>
</dbReference>
<dbReference type="EMBL" id="JANCLT010000003">
    <property type="protein sequence ID" value="MCP8968366.1"/>
    <property type="molecule type" value="Genomic_DNA"/>
</dbReference>
<proteinExistence type="predicted"/>
<dbReference type="PANTHER" id="PTHR43167">
    <property type="entry name" value="PUTATIVE (AFU_ORTHOLOGUE AFUA_6G01830)-RELATED"/>
    <property type="match status" value="1"/>
</dbReference>
<dbReference type="Gene3D" id="3.40.50.150">
    <property type="entry name" value="Vaccinia Virus protein VP39"/>
    <property type="match status" value="1"/>
</dbReference>
<accession>A0AA42BPF2</accession>
<dbReference type="GO" id="GO:0032259">
    <property type="term" value="P:methylation"/>
    <property type="evidence" value="ECO:0007669"/>
    <property type="project" value="UniProtKB-KW"/>
</dbReference>
<gene>
    <name evidence="1" type="ORF">NK662_07395</name>
</gene>
<evidence type="ECO:0000313" key="1">
    <source>
        <dbReference type="EMBL" id="MCP8968366.1"/>
    </source>
</evidence>
<reference evidence="1" key="1">
    <citation type="submission" date="2022-07" db="EMBL/GenBank/DDBJ databases">
        <authorList>
            <person name="Li W.-J."/>
            <person name="Deng Q.-Q."/>
        </authorList>
    </citation>
    <scope>NUCLEOTIDE SEQUENCE</scope>
    <source>
        <strain evidence="1">SYSU M60031</strain>
    </source>
</reference>
<keyword evidence="1" id="KW-0808">Transferase</keyword>
<dbReference type="InterPro" id="IPR029063">
    <property type="entry name" value="SAM-dependent_MTases_sf"/>
</dbReference>
<dbReference type="SUPFAM" id="SSF53335">
    <property type="entry name" value="S-adenosyl-L-methionine-dependent methyltransferases"/>
    <property type="match status" value="1"/>
</dbReference>
<dbReference type="GO" id="GO:0008168">
    <property type="term" value="F:methyltransferase activity"/>
    <property type="evidence" value="ECO:0007669"/>
    <property type="project" value="UniProtKB-KW"/>
</dbReference>
<sequence length="189" mass="20697">MLGIPEIYENILLASKNVSFGQTCDHKTGFLLKGLAASKPGGRFLELGTGTGASAAWILNGMDEASHLVTVDIDAKVQGVARRHLGHDSRISFRCEDGACFIQNNTEQFDFIFADTWPGKFELLDKTIDHLKVGGFYVIHDLFPHASLPEPYRVQAPKLVSRLQSRGDLVVTEPDWATGLLLAIKMGAD</sequence>
<dbReference type="AlphaFoldDB" id="A0AA42BPF2"/>